<comment type="caution">
    <text evidence="1">The sequence shown here is derived from an EMBL/GenBank/DDBJ whole genome shotgun (WGS) entry which is preliminary data.</text>
</comment>
<name>A0A9X4NB91_9LACT</name>
<protein>
    <recommendedName>
        <fullName evidence="3">Apea-like HEPN domain-containing protein</fullName>
    </recommendedName>
</protein>
<organism evidence="1 2">
    <name type="scientific">Lactococcus lactis</name>
    <dbReference type="NCBI Taxonomy" id="1358"/>
    <lineage>
        <taxon>Bacteria</taxon>
        <taxon>Bacillati</taxon>
        <taxon>Bacillota</taxon>
        <taxon>Bacilli</taxon>
        <taxon>Lactobacillales</taxon>
        <taxon>Streptococcaceae</taxon>
        <taxon>Lactococcus</taxon>
    </lineage>
</organism>
<reference evidence="1" key="2">
    <citation type="journal article" date="2023" name="Food Microbiol.">
        <title>Evaluation of the fermentation potential of lactic acid bacteria isolated from herbs, fruits and vegetables as starter cultures in nut-based milk alternatives.</title>
        <authorList>
            <person name="Huang W."/>
            <person name="Dong A."/>
            <person name="Pham H.T."/>
            <person name="Zhou C."/>
            <person name="Huo Z."/>
            <person name="Watjen A.P."/>
            <person name="Prakash S."/>
            <person name="Bang-Berthelsen C.H."/>
            <person name="Turner M.S."/>
        </authorList>
    </citation>
    <scope>NUCLEOTIDE SEQUENCE</scope>
    <source>
        <strain evidence="1">581</strain>
    </source>
</reference>
<reference evidence="1" key="1">
    <citation type="submission" date="2022-10" db="EMBL/GenBank/DDBJ databases">
        <authorList>
            <person name="Turner M.S."/>
            <person name="Huang W."/>
        </authorList>
    </citation>
    <scope>NUCLEOTIDE SEQUENCE</scope>
    <source>
        <strain evidence="1">581</strain>
    </source>
</reference>
<evidence type="ECO:0000313" key="1">
    <source>
        <dbReference type="EMBL" id="MDG4980803.1"/>
    </source>
</evidence>
<evidence type="ECO:0008006" key="3">
    <source>
        <dbReference type="Google" id="ProtNLM"/>
    </source>
</evidence>
<accession>A0A9X4NB91</accession>
<proteinExistence type="predicted"/>
<dbReference type="AlphaFoldDB" id="A0A9X4NB91"/>
<dbReference type="RefSeq" id="WP_278216011.1">
    <property type="nucleotide sequence ID" value="NZ_JAOWLP010000003.1"/>
</dbReference>
<gene>
    <name evidence="1" type="ORF">OGZ39_03920</name>
</gene>
<evidence type="ECO:0000313" key="2">
    <source>
        <dbReference type="Proteomes" id="UP001152656"/>
    </source>
</evidence>
<sequence length="316" mass="36997">MFNYKVCLVFKKKDMILSQELNVENSDTARNRMIKITKVITSSDGLTIFFCSNEKITDFTEVFEMVTRFKNFMIAVQDISSLNDVDKYEETIFQQNESGNWEEMFFDAEPSLAFLDFKKAMTPEIYKKLLGHMYGSENLPLSYILLKKSKNLKDRRQQFISIMTACEIGVKEFYKESKPDLSIILDNLQSPSIPKLLGSIFKSYFEVEFPKELRKQIQKYVEQRNGFIHSSEKNIPTLEECLDCYIAVLKTLNYLNKINDNYLYYDLYEEEINLISVSNTQARIVFSDLIKERVSARQLNMSTGFNINLNYSKPKL</sequence>
<dbReference type="Proteomes" id="UP001152656">
    <property type="component" value="Unassembled WGS sequence"/>
</dbReference>
<dbReference type="EMBL" id="JAOWLP010000003">
    <property type="protein sequence ID" value="MDG4980803.1"/>
    <property type="molecule type" value="Genomic_DNA"/>
</dbReference>